<dbReference type="Gene3D" id="3.40.850.10">
    <property type="entry name" value="Kinesin motor domain"/>
    <property type="match status" value="1"/>
</dbReference>
<evidence type="ECO:0000313" key="11">
    <source>
        <dbReference type="EMBL" id="CDR43640.1"/>
    </source>
</evidence>
<keyword evidence="5 8" id="KW-0175">Coiled coil</keyword>
<dbReference type="VEuPathDB" id="FungiDB:BON22_4775"/>
<feature type="compositionally biased region" description="Low complexity" evidence="9">
    <location>
        <begin position="701"/>
        <end position="712"/>
    </location>
</feature>
<protein>
    <recommendedName>
        <fullName evidence="7">Kinesin-like protein</fullName>
    </recommendedName>
</protein>
<feature type="region of interest" description="Disordered" evidence="9">
    <location>
        <begin position="1"/>
        <end position="93"/>
    </location>
</feature>
<dbReference type="PhylomeDB" id="A0A061B1G6"/>
<dbReference type="PANTHER" id="PTHR47969:SF15">
    <property type="entry name" value="CHROMOSOME-ASSOCIATED KINESIN KIF4A-RELATED"/>
    <property type="match status" value="1"/>
</dbReference>
<dbReference type="GO" id="GO:0007018">
    <property type="term" value="P:microtubule-based movement"/>
    <property type="evidence" value="ECO:0007669"/>
    <property type="project" value="InterPro"/>
</dbReference>
<dbReference type="EMBL" id="LK052897">
    <property type="protein sequence ID" value="CDR43640.1"/>
    <property type="molecule type" value="Genomic_DNA"/>
</dbReference>
<keyword evidence="2" id="KW-0963">Cytoplasm</keyword>
<feature type="compositionally biased region" description="Low complexity" evidence="9">
    <location>
        <begin position="719"/>
        <end position="738"/>
    </location>
</feature>
<dbReference type="PRINTS" id="PR00380">
    <property type="entry name" value="KINESINHEAVY"/>
</dbReference>
<keyword evidence="7" id="KW-0493">Microtubule</keyword>
<feature type="region of interest" description="Disordered" evidence="9">
    <location>
        <begin position="469"/>
        <end position="489"/>
    </location>
</feature>
<feature type="domain" description="Kinesin motor" evidence="10">
    <location>
        <begin position="93"/>
        <end position="416"/>
    </location>
</feature>
<dbReference type="GO" id="GO:0007052">
    <property type="term" value="P:mitotic spindle organization"/>
    <property type="evidence" value="ECO:0007669"/>
    <property type="project" value="TreeGrafter"/>
</dbReference>
<comment type="subcellular location">
    <subcellularLocation>
        <location evidence="1">Cytoplasm</location>
    </subcellularLocation>
</comment>
<dbReference type="Gene3D" id="1.10.287.1490">
    <property type="match status" value="1"/>
</dbReference>
<proteinExistence type="inferred from homology"/>
<evidence type="ECO:0000256" key="9">
    <source>
        <dbReference type="SAM" id="MobiDB-lite"/>
    </source>
</evidence>
<dbReference type="GO" id="GO:0005737">
    <property type="term" value="C:cytoplasm"/>
    <property type="evidence" value="ECO:0007669"/>
    <property type="project" value="UniProtKB-SubCell"/>
</dbReference>
<gene>
    <name evidence="11" type="ORF">CYFA0S_12e02806g</name>
</gene>
<evidence type="ECO:0000256" key="4">
    <source>
        <dbReference type="ARBA" id="ARBA00022840"/>
    </source>
</evidence>
<feature type="compositionally biased region" description="Polar residues" evidence="9">
    <location>
        <begin position="46"/>
        <end position="66"/>
    </location>
</feature>
<feature type="binding site" evidence="6">
    <location>
        <begin position="170"/>
        <end position="177"/>
    </location>
    <ligand>
        <name>ATP</name>
        <dbReference type="ChEBI" id="CHEBI:30616"/>
    </ligand>
</feature>
<keyword evidence="3 6" id="KW-0547">Nucleotide-binding</keyword>
<dbReference type="Pfam" id="PF00225">
    <property type="entry name" value="Kinesin"/>
    <property type="match status" value="1"/>
</dbReference>
<evidence type="ECO:0000256" key="5">
    <source>
        <dbReference type="ARBA" id="ARBA00023054"/>
    </source>
</evidence>
<dbReference type="SUPFAM" id="SSF52540">
    <property type="entry name" value="P-loop containing nucleoside triphosphate hydrolases"/>
    <property type="match status" value="1"/>
</dbReference>
<dbReference type="GO" id="GO:0008017">
    <property type="term" value="F:microtubule binding"/>
    <property type="evidence" value="ECO:0007669"/>
    <property type="project" value="InterPro"/>
</dbReference>
<reference evidence="11" key="1">
    <citation type="journal article" date="2014" name="Genome Announc.">
        <title>Genome sequence of the yeast Cyberlindnera fabianii (Hansenula fabianii).</title>
        <authorList>
            <person name="Freel K.C."/>
            <person name="Sarilar V."/>
            <person name="Neuveglise C."/>
            <person name="Devillers H."/>
            <person name="Friedrich A."/>
            <person name="Schacherer J."/>
        </authorList>
    </citation>
    <scope>NUCLEOTIDE SEQUENCE</scope>
    <source>
        <strain evidence="11">YJS4271</strain>
    </source>
</reference>
<name>A0A061B1G6_CYBFA</name>
<dbReference type="PROSITE" id="PS00411">
    <property type="entry name" value="KINESIN_MOTOR_1"/>
    <property type="match status" value="1"/>
</dbReference>
<dbReference type="InterPro" id="IPR036961">
    <property type="entry name" value="Kinesin_motor_dom_sf"/>
</dbReference>
<feature type="coiled-coil region" evidence="8">
    <location>
        <begin position="577"/>
        <end position="639"/>
    </location>
</feature>
<feature type="compositionally biased region" description="Pro residues" evidence="9">
    <location>
        <begin position="473"/>
        <end position="485"/>
    </location>
</feature>
<evidence type="ECO:0000256" key="3">
    <source>
        <dbReference type="ARBA" id="ARBA00022741"/>
    </source>
</evidence>
<dbReference type="PROSITE" id="PS50067">
    <property type="entry name" value="KINESIN_MOTOR_2"/>
    <property type="match status" value="1"/>
</dbReference>
<dbReference type="InterPro" id="IPR019821">
    <property type="entry name" value="Kinesin_motor_CS"/>
</dbReference>
<organism evidence="11">
    <name type="scientific">Cyberlindnera fabianii</name>
    <name type="common">Yeast</name>
    <name type="synonym">Hansenula fabianii</name>
    <dbReference type="NCBI Taxonomy" id="36022"/>
    <lineage>
        <taxon>Eukaryota</taxon>
        <taxon>Fungi</taxon>
        <taxon>Dikarya</taxon>
        <taxon>Ascomycota</taxon>
        <taxon>Saccharomycotina</taxon>
        <taxon>Saccharomycetes</taxon>
        <taxon>Phaffomycetales</taxon>
        <taxon>Phaffomycetaceae</taxon>
        <taxon>Cyberlindnera</taxon>
    </lineage>
</organism>
<dbReference type="GO" id="GO:0005874">
    <property type="term" value="C:microtubule"/>
    <property type="evidence" value="ECO:0007669"/>
    <property type="project" value="UniProtKB-KW"/>
</dbReference>
<keyword evidence="6 7" id="KW-0505">Motor protein</keyword>
<dbReference type="GO" id="GO:0003777">
    <property type="term" value="F:microtubule motor activity"/>
    <property type="evidence" value="ECO:0007669"/>
    <property type="project" value="InterPro"/>
</dbReference>
<dbReference type="InterPro" id="IPR001752">
    <property type="entry name" value="Kinesin_motor_dom"/>
</dbReference>
<evidence type="ECO:0000256" key="6">
    <source>
        <dbReference type="PROSITE-ProRule" id="PRU00283"/>
    </source>
</evidence>
<evidence type="ECO:0000256" key="7">
    <source>
        <dbReference type="RuleBase" id="RU000394"/>
    </source>
</evidence>
<dbReference type="CDD" id="cd01369">
    <property type="entry name" value="KISc_KHC_KIF5"/>
    <property type="match status" value="1"/>
</dbReference>
<evidence type="ECO:0000256" key="1">
    <source>
        <dbReference type="ARBA" id="ARBA00004496"/>
    </source>
</evidence>
<dbReference type="SMART" id="SM00129">
    <property type="entry name" value="KISc"/>
    <property type="match status" value="1"/>
</dbReference>
<accession>A0A061B1G6</accession>
<feature type="compositionally biased region" description="Polar residues" evidence="9">
    <location>
        <begin position="658"/>
        <end position="673"/>
    </location>
</feature>
<evidence type="ECO:0000256" key="8">
    <source>
        <dbReference type="SAM" id="Coils"/>
    </source>
</evidence>
<keyword evidence="4 6" id="KW-0067">ATP-binding</keyword>
<feature type="compositionally biased region" description="Polar residues" evidence="9">
    <location>
        <begin position="78"/>
        <end position="87"/>
    </location>
</feature>
<comment type="similarity">
    <text evidence="6 7">Belongs to the TRAFAC class myosin-kinesin ATPase superfamily. Kinesin family.</text>
</comment>
<dbReference type="GO" id="GO:0005875">
    <property type="term" value="C:microtubule associated complex"/>
    <property type="evidence" value="ECO:0007669"/>
    <property type="project" value="TreeGrafter"/>
</dbReference>
<feature type="compositionally biased region" description="Low complexity" evidence="9">
    <location>
        <begin position="1"/>
        <end position="14"/>
    </location>
</feature>
<dbReference type="InterPro" id="IPR027640">
    <property type="entry name" value="Kinesin-like_fam"/>
</dbReference>
<dbReference type="GO" id="GO:0051231">
    <property type="term" value="P:spindle elongation"/>
    <property type="evidence" value="ECO:0007669"/>
    <property type="project" value="TreeGrafter"/>
</dbReference>
<sequence length="758" mass="83767">MSSIPQSRTTTPVTQRRRRQTSPAADGSPHQPPTPTQQTSSRQRKALSSQSIETFSTNMGSGTPTRTPARGVAPDPPAQSSTGTSTPRRNRDTIKVIARFRPELEKEKHWESKSTLQIIDNKSLSLGGDVYTYDRVFGPTASQLELFEYSVEPTVDDLFAGYNGTVLAYGQTGSGKTFTMMGPKLHGEMKGVVPRIVDALFDRISAEQKSQKVDATEYTLTASYMEIYMEQVKDLLNPESDLPLTIHEDGANGIHVRNLTKKYAGSSEELYAILEKGAQLRAVGSTEMNQESSRSHTIFQLDLTQENIREGVKRSKLFLVDLAGSEKVGKTAASGQTFEEAKKINSSLTQLGIVINALTDNKSSHIPYRDSKLTRILQQSLGGNSRTSLIVNCSPAAYNETETVSTLRFGTRAKKIKNTAHINSEPSQLDLLKRIDHLTRLNEEHVLRAKELEFELDLWKSGFNRLDKEPVAKPIPPPPPPPPKDLTPKLSVEDVKKIPFLENRIQELTAMISRVPSLKASEEDQPLAYQLEASQAMNAELIQDLNEKCVHLFEMQQEIDNLTTEIQNQPPIDTERLAQLEQSIGKLSLQMAEIQNHNHMLQKEILTTRKISETRQERIKTLEELLKEAQSKVQSETANFEFKLFSLRERLSTVRKLNSSTVPSYQSTGSLSAGQGMGAGMSKIDEENALYSANMTDFAPRRSNSGSGNASSDELSMKGSNGSSTSRRTSIASSATSGGNAGYRSGFSLNVVKPVVDE</sequence>
<dbReference type="AlphaFoldDB" id="A0A061B1G6"/>
<dbReference type="GO" id="GO:0005524">
    <property type="term" value="F:ATP binding"/>
    <property type="evidence" value="ECO:0007669"/>
    <property type="project" value="UniProtKB-UniRule"/>
</dbReference>
<evidence type="ECO:0000259" key="10">
    <source>
        <dbReference type="PROSITE" id="PS50067"/>
    </source>
</evidence>
<dbReference type="PANTHER" id="PTHR47969">
    <property type="entry name" value="CHROMOSOME-ASSOCIATED KINESIN KIF4A-RELATED"/>
    <property type="match status" value="1"/>
</dbReference>
<dbReference type="InterPro" id="IPR027417">
    <property type="entry name" value="P-loop_NTPase"/>
</dbReference>
<feature type="region of interest" description="Disordered" evidence="9">
    <location>
        <begin position="658"/>
        <end position="679"/>
    </location>
</feature>
<evidence type="ECO:0000256" key="2">
    <source>
        <dbReference type="ARBA" id="ARBA00022490"/>
    </source>
</evidence>
<dbReference type="OrthoDB" id="3176171at2759"/>
<feature type="region of interest" description="Disordered" evidence="9">
    <location>
        <begin position="697"/>
        <end position="758"/>
    </location>
</feature>